<protein>
    <recommendedName>
        <fullName evidence="1">DSBA-like thioredoxin domain-containing protein</fullName>
    </recommendedName>
</protein>
<gene>
    <name evidence="2" type="ORF">DR864_01775</name>
</gene>
<dbReference type="Proteomes" id="UP000251993">
    <property type="component" value="Chromosome"/>
</dbReference>
<dbReference type="GO" id="GO:0016491">
    <property type="term" value="F:oxidoreductase activity"/>
    <property type="evidence" value="ECO:0007669"/>
    <property type="project" value="InterPro"/>
</dbReference>
<dbReference type="RefSeq" id="WP_114065331.1">
    <property type="nucleotide sequence ID" value="NZ_CP030850.1"/>
</dbReference>
<dbReference type="CDD" id="cd03024">
    <property type="entry name" value="DsbA_FrnE"/>
    <property type="match status" value="1"/>
</dbReference>
<dbReference type="InterPro" id="IPR001853">
    <property type="entry name" value="DSBA-like_thioredoxin_dom"/>
</dbReference>
<reference evidence="2 3" key="1">
    <citation type="submission" date="2018-07" db="EMBL/GenBank/DDBJ databases">
        <title>Genome sequencing of Runella.</title>
        <authorList>
            <person name="Baek M.-G."/>
            <person name="Yi H."/>
        </authorList>
    </citation>
    <scope>NUCLEOTIDE SEQUENCE [LARGE SCALE GENOMIC DNA]</scope>
    <source>
        <strain evidence="2 3">HYN0085</strain>
    </source>
</reference>
<feature type="domain" description="DSBA-like thioredoxin" evidence="1">
    <location>
        <begin position="7"/>
        <end position="207"/>
    </location>
</feature>
<dbReference type="EMBL" id="CP030850">
    <property type="protein sequence ID" value="AXE16544.1"/>
    <property type="molecule type" value="Genomic_DNA"/>
</dbReference>
<dbReference type="InterPro" id="IPR036249">
    <property type="entry name" value="Thioredoxin-like_sf"/>
</dbReference>
<proteinExistence type="predicted"/>
<dbReference type="PANTHER" id="PTHR13887">
    <property type="entry name" value="GLUTATHIONE S-TRANSFERASE KAPPA"/>
    <property type="match status" value="1"/>
</dbReference>
<dbReference type="AlphaFoldDB" id="A0A344TD23"/>
<dbReference type="PANTHER" id="PTHR13887:SF41">
    <property type="entry name" value="THIOREDOXIN SUPERFAMILY PROTEIN"/>
    <property type="match status" value="1"/>
</dbReference>
<evidence type="ECO:0000313" key="3">
    <source>
        <dbReference type="Proteomes" id="UP000251993"/>
    </source>
</evidence>
<dbReference type="Pfam" id="PF01323">
    <property type="entry name" value="DSBA"/>
    <property type="match status" value="1"/>
</dbReference>
<organism evidence="2 3">
    <name type="scientific">Runella rosea</name>
    <dbReference type="NCBI Taxonomy" id="2259595"/>
    <lineage>
        <taxon>Bacteria</taxon>
        <taxon>Pseudomonadati</taxon>
        <taxon>Bacteroidota</taxon>
        <taxon>Cytophagia</taxon>
        <taxon>Cytophagales</taxon>
        <taxon>Spirosomataceae</taxon>
        <taxon>Runella</taxon>
    </lineage>
</organism>
<sequence length="233" mass="26055">MKPHLKIDIVSDVVCPWCYIGKRRLEKAVEQLKDDYTFELRYLPFQLSPDTPAEGENTKERLVAKFGSEDRYNQIIQQVSGVAAAEGLRFDLENQTVSPNTHTLHRLIGYAQQQGKQLEMVETFFKAYFEERVDLTQTETVVQLAAGIGLDAEKVREVLVSNVGAEQLDKQLYQNRLMGVSGVPYYIINDKYAVSGAQPTELFLEALPEIALKAPIQAPVVAGEACDIETGVC</sequence>
<dbReference type="SUPFAM" id="SSF52833">
    <property type="entry name" value="Thioredoxin-like"/>
    <property type="match status" value="1"/>
</dbReference>
<dbReference type="KEGG" id="run:DR864_01775"/>
<evidence type="ECO:0000313" key="2">
    <source>
        <dbReference type="EMBL" id="AXE16544.1"/>
    </source>
</evidence>
<keyword evidence="3" id="KW-1185">Reference proteome</keyword>
<dbReference type="Gene3D" id="3.40.30.10">
    <property type="entry name" value="Glutaredoxin"/>
    <property type="match status" value="1"/>
</dbReference>
<name>A0A344TD23_9BACT</name>
<evidence type="ECO:0000259" key="1">
    <source>
        <dbReference type="Pfam" id="PF01323"/>
    </source>
</evidence>
<accession>A0A344TD23</accession>
<dbReference type="OrthoDB" id="9799122at2"/>